<evidence type="ECO:0000256" key="1">
    <source>
        <dbReference type="ARBA" id="ARBA00010111"/>
    </source>
</evidence>
<dbReference type="GO" id="GO:0003735">
    <property type="term" value="F:structural constituent of ribosome"/>
    <property type="evidence" value="ECO:0007669"/>
    <property type="project" value="InterPro"/>
</dbReference>
<evidence type="ECO:0000313" key="7">
    <source>
        <dbReference type="Proteomes" id="UP001355207"/>
    </source>
</evidence>
<keyword evidence="3" id="KW-0687">Ribonucleoprotein</keyword>
<dbReference type="PANTHER" id="PTHR14503">
    <property type="entry name" value="MITOCHONDRIAL RIBOSOMAL PROTEIN 34 FAMILY MEMBER"/>
    <property type="match status" value="1"/>
</dbReference>
<dbReference type="RefSeq" id="XP_066076346.1">
    <property type="nucleotide sequence ID" value="XM_066220249.1"/>
</dbReference>
<keyword evidence="7" id="KW-1185">Reference proteome</keyword>
<evidence type="ECO:0000256" key="2">
    <source>
        <dbReference type="ARBA" id="ARBA00022980"/>
    </source>
</evidence>
<name>A0AAX4JXG4_9TREE</name>
<dbReference type="GO" id="GO:0005762">
    <property type="term" value="C:mitochondrial large ribosomal subunit"/>
    <property type="evidence" value="ECO:0007669"/>
    <property type="project" value="TreeGrafter"/>
</dbReference>
<dbReference type="Pfam" id="PF00468">
    <property type="entry name" value="Ribosomal_L34"/>
    <property type="match status" value="1"/>
</dbReference>
<reference evidence="6 7" key="1">
    <citation type="submission" date="2024-01" db="EMBL/GenBank/DDBJ databases">
        <title>Comparative genomics of Cryptococcus and Kwoniella reveals pathogenesis evolution and contrasting modes of karyotype evolution via chromosome fusion or intercentromeric recombination.</title>
        <authorList>
            <person name="Coelho M.A."/>
            <person name="David-Palma M."/>
            <person name="Shea T."/>
            <person name="Bowers K."/>
            <person name="McGinley-Smith S."/>
            <person name="Mohammad A.W."/>
            <person name="Gnirke A."/>
            <person name="Yurkov A.M."/>
            <person name="Nowrousian M."/>
            <person name="Sun S."/>
            <person name="Cuomo C.A."/>
            <person name="Heitman J."/>
        </authorList>
    </citation>
    <scope>NUCLEOTIDE SEQUENCE [LARGE SCALE GENOMIC DNA]</scope>
    <source>
        <strain evidence="6 7">CBS 6074</strain>
    </source>
</reference>
<comment type="similarity">
    <text evidence="1">Belongs to the bacterial ribosomal protein bL34 family.</text>
</comment>
<dbReference type="FunFam" id="1.10.287.3980:FF:000001">
    <property type="entry name" value="Mitochondrial ribosomal protein L34"/>
    <property type="match status" value="1"/>
</dbReference>
<dbReference type="GO" id="GO:0006412">
    <property type="term" value="P:translation"/>
    <property type="evidence" value="ECO:0007669"/>
    <property type="project" value="InterPro"/>
</dbReference>
<dbReference type="GeneID" id="91095178"/>
<evidence type="ECO:0000256" key="4">
    <source>
        <dbReference type="ARBA" id="ARBA00035274"/>
    </source>
</evidence>
<feature type="region of interest" description="Disordered" evidence="5">
    <location>
        <begin position="65"/>
        <end position="90"/>
    </location>
</feature>
<sequence>MPRLPRAIFPILPKGSPLSLIAQNVGISGSGPKFSLNSTLRFNPLSNTLPFSGSFSTSSSSSASLSHLFGDNHQHHQQHQQQQQPSSSSSFTGFGFRNTLLSSTSFSPLSFTSSVQPHRSVLGSLRFIAMGTFYQPSQRKRKNKHGFLSRLKGTANKNGRKILHRRLLKGRKNMSH</sequence>
<feature type="compositionally biased region" description="Low complexity" evidence="5">
    <location>
        <begin position="79"/>
        <end position="90"/>
    </location>
</feature>
<dbReference type="EMBL" id="CP144102">
    <property type="protein sequence ID" value="WWC89583.1"/>
    <property type="molecule type" value="Genomic_DNA"/>
</dbReference>
<dbReference type="Gene3D" id="1.10.287.3980">
    <property type="match status" value="1"/>
</dbReference>
<evidence type="ECO:0000256" key="5">
    <source>
        <dbReference type="SAM" id="MobiDB-lite"/>
    </source>
</evidence>
<organism evidence="6 7">
    <name type="scientific">Kwoniella dendrophila CBS 6074</name>
    <dbReference type="NCBI Taxonomy" id="1295534"/>
    <lineage>
        <taxon>Eukaryota</taxon>
        <taxon>Fungi</taxon>
        <taxon>Dikarya</taxon>
        <taxon>Basidiomycota</taxon>
        <taxon>Agaricomycotina</taxon>
        <taxon>Tremellomycetes</taxon>
        <taxon>Tremellales</taxon>
        <taxon>Cryptococcaceae</taxon>
        <taxon>Kwoniella</taxon>
    </lineage>
</organism>
<keyword evidence="2" id="KW-0689">Ribosomal protein</keyword>
<evidence type="ECO:0000256" key="3">
    <source>
        <dbReference type="ARBA" id="ARBA00023274"/>
    </source>
</evidence>
<gene>
    <name evidence="6" type="ORF">L201_004508</name>
</gene>
<accession>A0AAX4JXG4</accession>
<dbReference type="NCBIfam" id="TIGR01030">
    <property type="entry name" value="rpmH_bact"/>
    <property type="match status" value="1"/>
</dbReference>
<proteinExistence type="inferred from homology"/>
<dbReference type="Proteomes" id="UP001355207">
    <property type="component" value="Chromosome 5"/>
</dbReference>
<dbReference type="AlphaFoldDB" id="A0AAX4JXG4"/>
<protein>
    <recommendedName>
        <fullName evidence="4">Large ribosomal subunit protein bL34m</fullName>
    </recommendedName>
</protein>
<dbReference type="InterPro" id="IPR000271">
    <property type="entry name" value="Ribosomal_bL34"/>
</dbReference>
<evidence type="ECO:0000313" key="6">
    <source>
        <dbReference type="EMBL" id="WWC89583.1"/>
    </source>
</evidence>
<dbReference type="PANTHER" id="PTHR14503:SF4">
    <property type="entry name" value="LARGE RIBOSOMAL SUBUNIT PROTEIN BL34M"/>
    <property type="match status" value="1"/>
</dbReference>